<accession>A0A0M3JL08</accession>
<dbReference type="WBParaSite" id="ASIM_0000833501-mRNA-1">
    <property type="protein sequence ID" value="ASIM_0000833501-mRNA-1"/>
    <property type="gene ID" value="ASIM_0000833501"/>
</dbReference>
<protein>
    <submittedName>
        <fullName evidence="1">Flavin reductase</fullName>
    </submittedName>
</protein>
<sequence length="32" mass="3676">LEMCSAEMECRMVGTPSTLWHRIISDRLILLA</sequence>
<proteinExistence type="predicted"/>
<organism evidence="1">
    <name type="scientific">Anisakis simplex</name>
    <name type="common">Herring worm</name>
    <dbReference type="NCBI Taxonomy" id="6269"/>
    <lineage>
        <taxon>Eukaryota</taxon>
        <taxon>Metazoa</taxon>
        <taxon>Ecdysozoa</taxon>
        <taxon>Nematoda</taxon>
        <taxon>Chromadorea</taxon>
        <taxon>Rhabditida</taxon>
        <taxon>Spirurina</taxon>
        <taxon>Ascaridomorpha</taxon>
        <taxon>Ascaridoidea</taxon>
        <taxon>Anisakidae</taxon>
        <taxon>Anisakis</taxon>
        <taxon>Anisakis simplex complex</taxon>
    </lineage>
</organism>
<reference evidence="1" key="1">
    <citation type="submission" date="2017-02" db="UniProtKB">
        <authorList>
            <consortium name="WormBaseParasite"/>
        </authorList>
    </citation>
    <scope>IDENTIFICATION</scope>
</reference>
<name>A0A0M3JL08_ANISI</name>
<dbReference type="AlphaFoldDB" id="A0A0M3JL08"/>
<evidence type="ECO:0000313" key="1">
    <source>
        <dbReference type="WBParaSite" id="ASIM_0000833501-mRNA-1"/>
    </source>
</evidence>